<comment type="caution">
    <text evidence="2">The sequence shown here is derived from an EMBL/GenBank/DDBJ whole genome shotgun (WGS) entry which is preliminary data.</text>
</comment>
<protein>
    <submittedName>
        <fullName evidence="2">Uncharacterized protein</fullName>
    </submittedName>
</protein>
<evidence type="ECO:0000256" key="1">
    <source>
        <dbReference type="SAM" id="MobiDB-lite"/>
    </source>
</evidence>
<evidence type="ECO:0000313" key="2">
    <source>
        <dbReference type="EMBL" id="GAA97204.1"/>
    </source>
</evidence>
<dbReference type="OrthoDB" id="2525852at2759"/>
<dbReference type="AlphaFoldDB" id="G7E323"/>
<gene>
    <name evidence="2" type="primary">Mo03880</name>
    <name evidence="2" type="ORF">E5Q_03880</name>
</gene>
<feature type="region of interest" description="Disordered" evidence="1">
    <location>
        <begin position="1"/>
        <end position="22"/>
    </location>
</feature>
<dbReference type="OMA" id="DWSHASI"/>
<keyword evidence="3" id="KW-1185">Reference proteome</keyword>
<sequence>MGKAEEDGSLMSRWRSRGEPTTVTPAALTLKAQQSHLALTVEPAVQGGHYLSTLGPVEGQIVCSDLTRYTAVTVRLKGYSEGMVYGKDRWQAAQVAAGAGSGGGMMPIQTREIHPFLEMSQTVYDHAQVVSKDKTSGKTKQATLGFSFDIADSRATHKNDISLPLPPTARVDDGDWSHASIGYKLSIRGERSGMLKLDDKLKLEIPLAIFSSTNDSHMPPAYASHTAHESAKRELTYKSDSSSPPFIEGTLSFTPPTYRGALLQYVVSIKLVSQDGQPPSDSLLASVMSELTILVSLGRGSSVRPIVRPEGGQPFDYATTKIKASQARRDADDPHAGMKTFSGVIPIDEREVSAFSPGVDIHYMLTAHLKCRLISGGMLNISSPILLPSEPSP</sequence>
<evidence type="ECO:0000313" key="3">
    <source>
        <dbReference type="Proteomes" id="UP000009131"/>
    </source>
</evidence>
<name>G7E323_MIXOS</name>
<proteinExistence type="predicted"/>
<accession>G7E323</accession>
<reference evidence="2 3" key="1">
    <citation type="journal article" date="2011" name="J. Gen. Appl. Microbiol.">
        <title>Draft genome sequencing of the enigmatic basidiomycete Mixia osmundae.</title>
        <authorList>
            <person name="Nishida H."/>
            <person name="Nagatsuka Y."/>
            <person name="Sugiyama J."/>
        </authorList>
    </citation>
    <scope>NUCLEOTIDE SEQUENCE [LARGE SCALE GENOMIC DNA]</scope>
    <source>
        <strain evidence="3">CBS 9802 / IAM 14324 / JCM 22182 / KY 12970</strain>
    </source>
</reference>
<dbReference type="eggNOG" id="ENOG502T2QV">
    <property type="taxonomic scope" value="Eukaryota"/>
</dbReference>
<organism evidence="2 3">
    <name type="scientific">Mixia osmundae (strain CBS 9802 / IAM 14324 / JCM 22182 / KY 12970)</name>
    <dbReference type="NCBI Taxonomy" id="764103"/>
    <lineage>
        <taxon>Eukaryota</taxon>
        <taxon>Fungi</taxon>
        <taxon>Dikarya</taxon>
        <taxon>Basidiomycota</taxon>
        <taxon>Pucciniomycotina</taxon>
        <taxon>Mixiomycetes</taxon>
        <taxon>Mixiales</taxon>
        <taxon>Mixiaceae</taxon>
        <taxon>Mixia</taxon>
    </lineage>
</organism>
<dbReference type="InParanoid" id="G7E323"/>
<dbReference type="EMBL" id="BABT02000117">
    <property type="protein sequence ID" value="GAA97204.1"/>
    <property type="molecule type" value="Genomic_DNA"/>
</dbReference>
<reference evidence="2 3" key="2">
    <citation type="journal article" date="2012" name="Open Biol.">
        <title>Characteristics of nucleosomes and linker DNA regions on the genome of the basidiomycete Mixia osmundae revealed by mono- and dinucleosome mapping.</title>
        <authorList>
            <person name="Nishida H."/>
            <person name="Kondo S."/>
            <person name="Matsumoto T."/>
            <person name="Suzuki Y."/>
            <person name="Yoshikawa H."/>
            <person name="Taylor T.D."/>
            <person name="Sugiyama J."/>
        </authorList>
    </citation>
    <scope>NUCLEOTIDE SEQUENCE [LARGE SCALE GENOMIC DNA]</scope>
    <source>
        <strain evidence="3">CBS 9802 / IAM 14324 / JCM 22182 / KY 12970</strain>
    </source>
</reference>
<dbReference type="Proteomes" id="UP000009131">
    <property type="component" value="Unassembled WGS sequence"/>
</dbReference>
<dbReference type="HOGENOM" id="CLU_567651_0_0_1"/>
<dbReference type="RefSeq" id="XP_014571116.1">
    <property type="nucleotide sequence ID" value="XM_014715630.1"/>
</dbReference>